<dbReference type="Proteomes" id="UP000024635">
    <property type="component" value="Unassembled WGS sequence"/>
</dbReference>
<protein>
    <submittedName>
        <fullName evidence="1">Uncharacterized protein</fullName>
    </submittedName>
</protein>
<evidence type="ECO:0000313" key="2">
    <source>
        <dbReference type="Proteomes" id="UP000024635"/>
    </source>
</evidence>
<keyword evidence="2" id="KW-1185">Reference proteome</keyword>
<gene>
    <name evidence="1" type="primary">Acey_s0001.g119</name>
    <name evidence="1" type="ORF">Y032_0001g119</name>
</gene>
<evidence type="ECO:0000313" key="1">
    <source>
        <dbReference type="EMBL" id="EYC33841.1"/>
    </source>
</evidence>
<reference evidence="2" key="1">
    <citation type="journal article" date="2015" name="Nat. Genet.">
        <title>The genome and transcriptome of the zoonotic hookworm Ancylostoma ceylanicum identify infection-specific gene families.</title>
        <authorList>
            <person name="Schwarz E.M."/>
            <person name="Hu Y."/>
            <person name="Antoshechkin I."/>
            <person name="Miller M.M."/>
            <person name="Sternberg P.W."/>
            <person name="Aroian R.V."/>
        </authorList>
    </citation>
    <scope>NUCLEOTIDE SEQUENCE</scope>
    <source>
        <strain evidence="2">HY135</strain>
    </source>
</reference>
<name>A0A016W2L3_9BILA</name>
<accession>A0A016W2L3</accession>
<dbReference type="EMBL" id="JARK01001337">
    <property type="protein sequence ID" value="EYC33841.1"/>
    <property type="molecule type" value="Genomic_DNA"/>
</dbReference>
<comment type="caution">
    <text evidence="1">The sequence shown here is derived from an EMBL/GenBank/DDBJ whole genome shotgun (WGS) entry which is preliminary data.</text>
</comment>
<sequence>MQKPCKDECIHEFISVYFLSLSSLSPDKTVALTRNSSVILCSNGTMPTSLSAFPIKSIVKISEKGIQCGRSALNTPISLDSCTTNLNSDHNETSERPHHKSTSRCDYCDRSTQCDAHLDLWTSERKDSIIRSHSKEKAVVCQAMFSRIV</sequence>
<organism evidence="1 2">
    <name type="scientific">Ancylostoma ceylanicum</name>
    <dbReference type="NCBI Taxonomy" id="53326"/>
    <lineage>
        <taxon>Eukaryota</taxon>
        <taxon>Metazoa</taxon>
        <taxon>Ecdysozoa</taxon>
        <taxon>Nematoda</taxon>
        <taxon>Chromadorea</taxon>
        <taxon>Rhabditida</taxon>
        <taxon>Rhabditina</taxon>
        <taxon>Rhabditomorpha</taxon>
        <taxon>Strongyloidea</taxon>
        <taxon>Ancylostomatidae</taxon>
        <taxon>Ancylostomatinae</taxon>
        <taxon>Ancylostoma</taxon>
    </lineage>
</organism>
<dbReference type="OrthoDB" id="5962323at2759"/>
<dbReference type="AlphaFoldDB" id="A0A016W2L3"/>
<proteinExistence type="predicted"/>